<dbReference type="STRING" id="454171.CP488_02876"/>
<evidence type="ECO:0000313" key="4">
    <source>
        <dbReference type="Proteomes" id="UP000014227"/>
    </source>
</evidence>
<dbReference type="RefSeq" id="WP_016482584.1">
    <property type="nucleotide sequence ID" value="NC_021487.1"/>
</dbReference>
<feature type="domain" description="NAD/GMP synthase" evidence="2">
    <location>
        <begin position="31"/>
        <end position="94"/>
    </location>
</feature>
<dbReference type="InterPro" id="IPR022310">
    <property type="entry name" value="NAD/GMP_synthase"/>
</dbReference>
<feature type="active site" description="Nucleophile and sulfur donor" evidence="1">
    <location>
        <position position="191"/>
    </location>
</feature>
<name>S0ETZ8_CHTCT</name>
<dbReference type="InterPro" id="IPR014729">
    <property type="entry name" value="Rossmann-like_a/b/a_fold"/>
</dbReference>
<dbReference type="PANTHER" id="PTHR43169">
    <property type="entry name" value="EXSB FAMILY PROTEIN"/>
    <property type="match status" value="1"/>
</dbReference>
<dbReference type="EMBL" id="HF951689">
    <property type="protein sequence ID" value="CCW35039.1"/>
    <property type="molecule type" value="Genomic_DNA"/>
</dbReference>
<dbReference type="NCBIfam" id="TIGR00268">
    <property type="entry name" value="ATP-dependent sacrificial sulfur transferase LarE"/>
    <property type="match status" value="1"/>
</dbReference>
<dbReference type="InterPro" id="IPR052188">
    <property type="entry name" value="Ni-pincer_cofactor_biosynth"/>
</dbReference>
<reference evidence="4" key="1">
    <citation type="submission" date="2013-03" db="EMBL/GenBank/DDBJ databases">
        <title>Genome sequence of Chthonomonas calidirosea, the first sequenced genome from the Armatimonadetes phylum (formally candidate division OP10).</title>
        <authorList>
            <person name="Lee K.C.Y."/>
            <person name="Morgan X.C."/>
            <person name="Dunfield P.F."/>
            <person name="Tamas I."/>
            <person name="Houghton K.M."/>
            <person name="Vyssotski M."/>
            <person name="Ryan J.L.J."/>
            <person name="Lagutin K."/>
            <person name="McDonald I.R."/>
            <person name="Stott M.B."/>
        </authorList>
    </citation>
    <scope>NUCLEOTIDE SEQUENCE [LARGE SCALE GENOMIC DNA]</scope>
    <source>
        <strain evidence="4">DSM 23976 / ICMP 18418 / T49</strain>
    </source>
</reference>
<dbReference type="PANTHER" id="PTHR43169:SF2">
    <property type="entry name" value="NAD_GMP SYNTHASE DOMAIN-CONTAINING PROTEIN"/>
    <property type="match status" value="1"/>
</dbReference>
<dbReference type="Pfam" id="PF02540">
    <property type="entry name" value="NAD_synthase"/>
    <property type="match status" value="1"/>
</dbReference>
<dbReference type="PIRSF" id="PIRSF006661">
    <property type="entry name" value="PP-lp_UCP006661"/>
    <property type="match status" value="1"/>
</dbReference>
<dbReference type="Proteomes" id="UP000014227">
    <property type="component" value="Chromosome I"/>
</dbReference>
<accession>S0ETZ8</accession>
<evidence type="ECO:0000313" key="3">
    <source>
        <dbReference type="EMBL" id="CCW35039.1"/>
    </source>
</evidence>
<organism evidence="3 4">
    <name type="scientific">Chthonomonas calidirosea (strain DSM 23976 / ICMP 18418 / T49)</name>
    <dbReference type="NCBI Taxonomy" id="1303518"/>
    <lineage>
        <taxon>Bacteria</taxon>
        <taxon>Bacillati</taxon>
        <taxon>Armatimonadota</taxon>
        <taxon>Chthonomonadia</taxon>
        <taxon>Chthonomonadales</taxon>
        <taxon>Chthonomonadaceae</taxon>
        <taxon>Chthonomonas</taxon>
    </lineage>
</organism>
<keyword evidence="4" id="KW-1185">Reference proteome</keyword>
<dbReference type="Gene3D" id="3.40.50.620">
    <property type="entry name" value="HUPs"/>
    <property type="match status" value="1"/>
</dbReference>
<sequence>MTQTTEERIEKGLSPELAGKYEHLRRILRDMRQVVVGYSGGVDSTLVLKVAYDELGHGALAVVGNSEAFPEGEVEEAVKIAQQIGVEVVLITTHELSNPHFAVNNPNRCYHCKTELYTELRKVADARGIHWIADGSHAEDGRPGDHRPGMIAAEERGVRSPLREAGFTKSDIRALARHLGLPNWDKPSFACLSSRFPYGTRITPELLARVDGCEKFLRSLGFRQFRVRHHDTIARIEVEPHEMMRVLEHREAILARFRELGYTYVTLDIEGYRQGKMNDTLNPSLIGRETITVRSRS</sequence>
<dbReference type="InterPro" id="IPR005232">
    <property type="entry name" value="LarE"/>
</dbReference>
<dbReference type="HOGENOM" id="CLU_061181_2_0_0"/>
<evidence type="ECO:0000259" key="2">
    <source>
        <dbReference type="Pfam" id="PF02540"/>
    </source>
</evidence>
<dbReference type="GO" id="GO:0006163">
    <property type="term" value="P:purine nucleotide metabolic process"/>
    <property type="evidence" value="ECO:0007669"/>
    <property type="project" value="UniProtKB-ARBA"/>
</dbReference>
<protein>
    <submittedName>
        <fullName evidence="3">TIGR00268 family protein</fullName>
    </submittedName>
</protein>
<dbReference type="KEGG" id="ccz:CCALI_01221"/>
<dbReference type="PATRIC" id="fig|1303518.3.peg.1243"/>
<gene>
    <name evidence="3" type="ORF">CCALI_01221</name>
</gene>
<evidence type="ECO:0000256" key="1">
    <source>
        <dbReference type="PIRSR" id="PIRSR006661-1"/>
    </source>
</evidence>
<dbReference type="AlphaFoldDB" id="S0ETZ8"/>
<dbReference type="OrthoDB" id="9776919at2"/>
<dbReference type="eggNOG" id="COG1606">
    <property type="taxonomic scope" value="Bacteria"/>
</dbReference>
<proteinExistence type="predicted"/>
<dbReference type="GO" id="GO:0016783">
    <property type="term" value="F:sulfurtransferase activity"/>
    <property type="evidence" value="ECO:0007669"/>
    <property type="project" value="InterPro"/>
</dbReference>
<dbReference type="InParanoid" id="S0ETZ8"/>
<dbReference type="SUPFAM" id="SSF52402">
    <property type="entry name" value="Adenine nucleotide alpha hydrolases-like"/>
    <property type="match status" value="1"/>
</dbReference>
<dbReference type="CDD" id="cd01990">
    <property type="entry name" value="LarE-like"/>
    <property type="match status" value="1"/>
</dbReference>